<accession>A0A8H3GTM4</accession>
<dbReference type="SUPFAM" id="SSF52540">
    <property type="entry name" value="P-loop containing nucleoside triphosphate hydrolases"/>
    <property type="match status" value="1"/>
</dbReference>
<evidence type="ECO:0000313" key="2">
    <source>
        <dbReference type="Proteomes" id="UP000663841"/>
    </source>
</evidence>
<reference evidence="1" key="1">
    <citation type="submission" date="2021-01" db="EMBL/GenBank/DDBJ databases">
        <authorList>
            <person name="Kaushik A."/>
        </authorList>
    </citation>
    <scope>NUCLEOTIDE SEQUENCE</scope>
    <source>
        <strain evidence="1">AG3-T5</strain>
    </source>
</reference>
<dbReference type="AlphaFoldDB" id="A0A8H3GTM4"/>
<evidence type="ECO:0000313" key="1">
    <source>
        <dbReference type="EMBL" id="CAE6472295.1"/>
    </source>
</evidence>
<sequence>MEEYQHFGVVDEAHVIHTWGAGFRVDYGRVGNLRAMFYNVPFSATPAIKQLIIECLRLGKLAKINLGNVCHNIEYSVHLMKGGSESKELFRFFSDPQNIHKTMVFVNKTHDTHVIATKLRKHLGFEGTPE</sequence>
<name>A0A8H3GTM4_9AGAM</name>
<dbReference type="Gene3D" id="3.40.50.300">
    <property type="entry name" value="P-loop containing nucleotide triphosphate hydrolases"/>
    <property type="match status" value="1"/>
</dbReference>
<proteinExistence type="predicted"/>
<dbReference type="EMBL" id="CAJMWW010000491">
    <property type="protein sequence ID" value="CAE6472295.1"/>
    <property type="molecule type" value="Genomic_DNA"/>
</dbReference>
<protein>
    <recommendedName>
        <fullName evidence="3">Helicase ATP-binding domain-containing protein</fullName>
    </recommendedName>
</protein>
<comment type="caution">
    <text evidence="1">The sequence shown here is derived from an EMBL/GenBank/DDBJ whole genome shotgun (WGS) entry which is preliminary data.</text>
</comment>
<evidence type="ECO:0008006" key="3">
    <source>
        <dbReference type="Google" id="ProtNLM"/>
    </source>
</evidence>
<dbReference type="InterPro" id="IPR027417">
    <property type="entry name" value="P-loop_NTPase"/>
</dbReference>
<gene>
    <name evidence="1" type="ORF">RDB_LOCUS180281</name>
</gene>
<dbReference type="Proteomes" id="UP000663841">
    <property type="component" value="Unassembled WGS sequence"/>
</dbReference>
<organism evidence="1 2">
    <name type="scientific">Rhizoctonia solani</name>
    <dbReference type="NCBI Taxonomy" id="456999"/>
    <lineage>
        <taxon>Eukaryota</taxon>
        <taxon>Fungi</taxon>
        <taxon>Dikarya</taxon>
        <taxon>Basidiomycota</taxon>
        <taxon>Agaricomycotina</taxon>
        <taxon>Agaricomycetes</taxon>
        <taxon>Cantharellales</taxon>
        <taxon>Ceratobasidiaceae</taxon>
        <taxon>Rhizoctonia</taxon>
    </lineage>
</organism>